<dbReference type="EMBL" id="JAPFQO010000003">
    <property type="protein sequence ID" value="MCX2739545.1"/>
    <property type="molecule type" value="Genomic_DNA"/>
</dbReference>
<accession>A0ABT3RDC3</accession>
<reference evidence="1 2" key="1">
    <citation type="submission" date="2022-11" db="EMBL/GenBank/DDBJ databases">
        <title>The characterization of three novel Bacteroidetes species and genomic analysis of their roles in tidal elemental geochemical cycles.</title>
        <authorList>
            <person name="Ma K.-J."/>
        </authorList>
    </citation>
    <scope>NUCLEOTIDE SEQUENCE [LARGE SCALE GENOMIC DNA]</scope>
    <source>
        <strain evidence="1 2">M82</strain>
    </source>
</reference>
<proteinExistence type="predicted"/>
<name>A0ABT3RDC3_9BACT</name>
<comment type="caution">
    <text evidence="1">The sequence shown here is derived from an EMBL/GenBank/DDBJ whole genome shotgun (WGS) entry which is preliminary data.</text>
</comment>
<evidence type="ECO:0000313" key="1">
    <source>
        <dbReference type="EMBL" id="MCX2739545.1"/>
    </source>
</evidence>
<organism evidence="1 2">
    <name type="scientific">Pontibacter anaerobius</name>
    <dbReference type="NCBI Taxonomy" id="2993940"/>
    <lineage>
        <taxon>Bacteria</taxon>
        <taxon>Pseudomonadati</taxon>
        <taxon>Bacteroidota</taxon>
        <taxon>Cytophagia</taxon>
        <taxon>Cytophagales</taxon>
        <taxon>Hymenobacteraceae</taxon>
        <taxon>Pontibacter</taxon>
    </lineage>
</organism>
<dbReference type="RefSeq" id="WP_266051609.1">
    <property type="nucleotide sequence ID" value="NZ_JAPFQO010000003.1"/>
</dbReference>
<dbReference type="Pfam" id="PF14595">
    <property type="entry name" value="Thioredoxin_9"/>
    <property type="match status" value="1"/>
</dbReference>
<evidence type="ECO:0000313" key="2">
    <source>
        <dbReference type="Proteomes" id="UP001207228"/>
    </source>
</evidence>
<protein>
    <submittedName>
        <fullName evidence="1">Thioredoxin family protein</fullName>
    </submittedName>
</protein>
<dbReference type="InterPro" id="IPR036249">
    <property type="entry name" value="Thioredoxin-like_sf"/>
</dbReference>
<dbReference type="Gene3D" id="3.40.30.10">
    <property type="entry name" value="Glutaredoxin"/>
    <property type="match status" value="1"/>
</dbReference>
<gene>
    <name evidence="1" type="ORF">OO017_06275</name>
</gene>
<keyword evidence="2" id="KW-1185">Reference proteome</keyword>
<dbReference type="SUPFAM" id="SSF52833">
    <property type="entry name" value="Thioredoxin-like"/>
    <property type="match status" value="1"/>
</dbReference>
<sequence>MNTLTITTTQLVNPMTYQDFKALSEELVAQNKTSGEEQSEQRIGFTKLNQQRMKRVEKQFVLQPELKELLEQNQQTWKWMIMVESWCGDGAQLLPAIAAIAEEAPNVELTVLLRDENPALMETCLTNGSRAIPKLLCIDAETEERVFTWGPRPAAIQEQVKQLKAEKPDVSHDELVQQIQLWYAKDRSQSLQQDLVQVLQEVLSLEV</sequence>
<dbReference type="Proteomes" id="UP001207228">
    <property type="component" value="Unassembled WGS sequence"/>
</dbReference>